<keyword evidence="3" id="KW-1185">Reference proteome</keyword>
<dbReference type="InterPro" id="IPR052968">
    <property type="entry name" value="Nucleotide_metab_enz"/>
</dbReference>
<organism evidence="2 3">
    <name type="scientific">Sulfobacillus thermotolerans</name>
    <dbReference type="NCBI Taxonomy" id="338644"/>
    <lineage>
        <taxon>Bacteria</taxon>
        <taxon>Bacillati</taxon>
        <taxon>Bacillota</taxon>
        <taxon>Clostridia</taxon>
        <taxon>Eubacteriales</taxon>
        <taxon>Clostridiales Family XVII. Incertae Sedis</taxon>
        <taxon>Sulfobacillus</taxon>
    </lineage>
</organism>
<feature type="domain" description="DHHA1" evidence="1">
    <location>
        <begin position="207"/>
        <end position="280"/>
    </location>
</feature>
<protein>
    <submittedName>
        <fullName evidence="2">Phosphoesterase</fullName>
    </submittedName>
</protein>
<dbReference type="Proteomes" id="UP000325292">
    <property type="component" value="Chromosome"/>
</dbReference>
<dbReference type="InterPro" id="IPR038763">
    <property type="entry name" value="DHH_sf"/>
</dbReference>
<proteinExistence type="predicted"/>
<dbReference type="Pfam" id="PF02272">
    <property type="entry name" value="DHHA1"/>
    <property type="match status" value="1"/>
</dbReference>
<dbReference type="InterPro" id="IPR003156">
    <property type="entry name" value="DHHA1_dom"/>
</dbReference>
<accession>A0ABM6RTB2</accession>
<dbReference type="PANTHER" id="PTHR42146:SF1">
    <property type="entry name" value="OLIGORIBONUCLEASE NRNB"/>
    <property type="match status" value="1"/>
</dbReference>
<gene>
    <name evidence="2" type="ORF">BXT84_12545</name>
</gene>
<name>A0ABM6RTB2_9FIRM</name>
<dbReference type="SUPFAM" id="SSF64182">
    <property type="entry name" value="DHH phosphoesterases"/>
    <property type="match status" value="1"/>
</dbReference>
<reference evidence="2 3" key="1">
    <citation type="journal article" date="2019" name="Sci. Rep.">
        <title>Sulfobacillus thermotolerans: new insights into resistance and metabolic capacities of acidophilic chemolithotrophs.</title>
        <authorList>
            <person name="Panyushkina A.E."/>
            <person name="Babenko V.V."/>
            <person name="Nikitina A.S."/>
            <person name="Selezneva O.V."/>
            <person name="Tsaplina I.A."/>
            <person name="Letarova M.A."/>
            <person name="Kostryukova E.S."/>
            <person name="Letarov A.V."/>
        </authorList>
    </citation>
    <scope>NUCLEOTIDE SEQUENCE [LARGE SCALE GENOMIC DNA]</scope>
    <source>
        <strain evidence="2 3">Kr1</strain>
    </source>
</reference>
<evidence type="ECO:0000313" key="2">
    <source>
        <dbReference type="EMBL" id="AUW94671.1"/>
    </source>
</evidence>
<dbReference type="EMBL" id="CP019454">
    <property type="protein sequence ID" value="AUW94671.1"/>
    <property type="molecule type" value="Genomic_DNA"/>
</dbReference>
<sequence length="289" mass="32022">METTGWLITHKNCLDGAAAAVVGQKCGLTPVFVEPDQVASAFALITDDKPLYLADVSLKPEQYEVLGARIHWLLDHHQTALPLKTWPKVTIDLSKSGSHLLYDYMVGHGMLAPSPQWSRLIRAVERYDLWQPCHGAGQNLNRLFHDGGYAWFYEHFHDGWTPYNRADQDRLAELIAQETTFIHAQLQRAVRTNTPLPMVAIPLSDEGPVNEIAHRLLESGAALVVFIKADGRLSARSDPRVDVAALMEDRFHGGGHARAAGGRLEKPGPYTPADARAVLEQIGDYVLSH</sequence>
<dbReference type="Gene3D" id="3.10.310.30">
    <property type="match status" value="1"/>
</dbReference>
<evidence type="ECO:0000313" key="3">
    <source>
        <dbReference type="Proteomes" id="UP000325292"/>
    </source>
</evidence>
<evidence type="ECO:0000259" key="1">
    <source>
        <dbReference type="Pfam" id="PF02272"/>
    </source>
</evidence>
<dbReference type="PANTHER" id="PTHR42146">
    <property type="entry name" value="3',5'-CYCLIC-NUCLEOTIDE PHOSPHODIESTERASE"/>
    <property type="match status" value="1"/>
</dbReference>